<protein>
    <submittedName>
        <fullName evidence="2">Uncharacterized protein</fullName>
    </submittedName>
</protein>
<evidence type="ECO:0000256" key="1">
    <source>
        <dbReference type="SAM" id="MobiDB-lite"/>
    </source>
</evidence>
<name>A0A6J4VB71_9BACT</name>
<feature type="region of interest" description="Disordered" evidence="1">
    <location>
        <begin position="1"/>
        <end position="52"/>
    </location>
</feature>
<dbReference type="AlphaFoldDB" id="A0A6J4VB71"/>
<gene>
    <name evidence="2" type="ORF">AVDCRST_MAG19-2939</name>
</gene>
<sequence length="61" mass="6499">MWERWTPRSPVARTLGEPMPRAEPEGGEVTEFVDPSAEGMTGPIGGLSRYDGSLSVTHAAA</sequence>
<proteinExistence type="predicted"/>
<accession>A0A6J4VB71</accession>
<evidence type="ECO:0000313" key="2">
    <source>
        <dbReference type="EMBL" id="CAA9572520.1"/>
    </source>
</evidence>
<organism evidence="2">
    <name type="scientific">uncultured Thermomicrobiales bacterium</name>
    <dbReference type="NCBI Taxonomy" id="1645740"/>
    <lineage>
        <taxon>Bacteria</taxon>
        <taxon>Pseudomonadati</taxon>
        <taxon>Thermomicrobiota</taxon>
        <taxon>Thermomicrobia</taxon>
        <taxon>Thermomicrobiales</taxon>
        <taxon>environmental samples</taxon>
    </lineage>
</organism>
<reference evidence="2" key="1">
    <citation type="submission" date="2020-02" db="EMBL/GenBank/DDBJ databases">
        <authorList>
            <person name="Meier V. D."/>
        </authorList>
    </citation>
    <scope>NUCLEOTIDE SEQUENCE</scope>
    <source>
        <strain evidence="2">AVDCRST_MAG19</strain>
    </source>
</reference>
<dbReference type="EMBL" id="CADCWL010000152">
    <property type="protein sequence ID" value="CAA9572520.1"/>
    <property type="molecule type" value="Genomic_DNA"/>
</dbReference>